<evidence type="ECO:0000313" key="10">
    <source>
        <dbReference type="Proteomes" id="UP000679352"/>
    </source>
</evidence>
<evidence type="ECO:0000259" key="8">
    <source>
        <dbReference type="PROSITE" id="PS50928"/>
    </source>
</evidence>
<keyword evidence="3" id="KW-1003">Cell membrane</keyword>
<proteinExistence type="inferred from homology"/>
<feature type="domain" description="ABC transmembrane type-1" evidence="8">
    <location>
        <begin position="94"/>
        <end position="291"/>
    </location>
</feature>
<dbReference type="InterPro" id="IPR045621">
    <property type="entry name" value="BPD_transp_1_N"/>
</dbReference>
<dbReference type="GO" id="GO:0005886">
    <property type="term" value="C:plasma membrane"/>
    <property type="evidence" value="ECO:0007669"/>
    <property type="project" value="UniProtKB-SubCell"/>
</dbReference>
<feature type="transmembrane region" description="Helical" evidence="7">
    <location>
        <begin position="272"/>
        <end position="294"/>
    </location>
</feature>
<evidence type="ECO:0000256" key="3">
    <source>
        <dbReference type="ARBA" id="ARBA00022475"/>
    </source>
</evidence>
<dbReference type="Gene3D" id="1.10.3720.10">
    <property type="entry name" value="MetI-like"/>
    <property type="match status" value="1"/>
</dbReference>
<keyword evidence="10" id="KW-1185">Reference proteome</keyword>
<dbReference type="GO" id="GO:0071916">
    <property type="term" value="F:dipeptide transmembrane transporter activity"/>
    <property type="evidence" value="ECO:0007669"/>
    <property type="project" value="TreeGrafter"/>
</dbReference>
<dbReference type="Proteomes" id="UP000679352">
    <property type="component" value="Chromosome"/>
</dbReference>
<dbReference type="PANTHER" id="PTHR43163:SF6">
    <property type="entry name" value="DIPEPTIDE TRANSPORT SYSTEM PERMEASE PROTEIN DPPB-RELATED"/>
    <property type="match status" value="1"/>
</dbReference>
<feature type="transmembrane region" description="Helical" evidence="7">
    <location>
        <begin position="133"/>
        <end position="160"/>
    </location>
</feature>
<dbReference type="AlphaFoldDB" id="A0A975RZN5"/>
<comment type="subcellular location">
    <subcellularLocation>
        <location evidence="1 7">Cell membrane</location>
        <topology evidence="1 7">Multi-pass membrane protein</topology>
    </subcellularLocation>
</comment>
<protein>
    <submittedName>
        <fullName evidence="9">ABC transporter permease</fullName>
    </submittedName>
</protein>
<dbReference type="SUPFAM" id="SSF161098">
    <property type="entry name" value="MetI-like"/>
    <property type="match status" value="1"/>
</dbReference>
<dbReference type="EMBL" id="CP076361">
    <property type="protein sequence ID" value="QWK89269.1"/>
    <property type="molecule type" value="Genomic_DNA"/>
</dbReference>
<accession>A0A975RZN5</accession>
<dbReference type="InterPro" id="IPR035906">
    <property type="entry name" value="MetI-like_sf"/>
</dbReference>
<evidence type="ECO:0000256" key="4">
    <source>
        <dbReference type="ARBA" id="ARBA00022692"/>
    </source>
</evidence>
<evidence type="ECO:0000256" key="6">
    <source>
        <dbReference type="ARBA" id="ARBA00023136"/>
    </source>
</evidence>
<dbReference type="Pfam" id="PF19300">
    <property type="entry name" value="BPD_transp_1_N"/>
    <property type="match status" value="1"/>
</dbReference>
<evidence type="ECO:0000256" key="5">
    <source>
        <dbReference type="ARBA" id="ARBA00022989"/>
    </source>
</evidence>
<sequence length="306" mass="32592">MVSYLFRRLVVAFCVCIAVSMLSFGLMFMAGDPSIAIAGQGGSAADAEAVRAAYGFDRPFLVQYLDWIGSALLGDFGQSIYFHIPVTEIIGNRLPVTLQLGALSFGLALVLAVPLGIAAALKPNGLVDRLALVLAVTGQAVPSFWLGLMAIVVFGVWYGLVPISGADTWRGYILPVVVLTYSALPAMMRITRSGMIDVLAADYIRTAYAKGLPLRIVVLRHALRNAVLPLVSLAAVQLGILLSGSIVIESVFALNGLGRLAWESLLRADLPVVQAIILILSLVYVVLTTASDLLNAMLDPRIRGAR</sequence>
<evidence type="ECO:0000256" key="2">
    <source>
        <dbReference type="ARBA" id="ARBA00022448"/>
    </source>
</evidence>
<dbReference type="InterPro" id="IPR000515">
    <property type="entry name" value="MetI-like"/>
</dbReference>
<reference evidence="9" key="1">
    <citation type="submission" date="2021-06" db="EMBL/GenBank/DDBJ databases">
        <title>Direct submission.</title>
        <authorList>
            <person name="Lee C.-S."/>
            <person name="Jin L."/>
        </authorList>
    </citation>
    <scope>NUCLEOTIDE SEQUENCE</scope>
    <source>
        <strain evidence="9">Con5</strain>
    </source>
</reference>
<evidence type="ECO:0000313" key="9">
    <source>
        <dbReference type="EMBL" id="QWK89269.1"/>
    </source>
</evidence>
<dbReference type="KEGG" id="gfu:KM031_10355"/>
<dbReference type="PROSITE" id="PS50928">
    <property type="entry name" value="ABC_TM1"/>
    <property type="match status" value="1"/>
</dbReference>
<gene>
    <name evidence="9" type="ORF">KM031_10355</name>
</gene>
<keyword evidence="6 7" id="KW-0472">Membrane</keyword>
<feature type="transmembrane region" description="Helical" evidence="7">
    <location>
        <begin position="230"/>
        <end position="252"/>
    </location>
</feature>
<feature type="transmembrane region" description="Helical" evidence="7">
    <location>
        <begin position="100"/>
        <end position="121"/>
    </location>
</feature>
<dbReference type="PANTHER" id="PTHR43163">
    <property type="entry name" value="DIPEPTIDE TRANSPORT SYSTEM PERMEASE PROTEIN DPPB-RELATED"/>
    <property type="match status" value="1"/>
</dbReference>
<evidence type="ECO:0000256" key="1">
    <source>
        <dbReference type="ARBA" id="ARBA00004651"/>
    </source>
</evidence>
<dbReference type="RefSeq" id="WP_215504968.1">
    <property type="nucleotide sequence ID" value="NZ_CP076361.1"/>
</dbReference>
<dbReference type="Pfam" id="PF00528">
    <property type="entry name" value="BPD_transp_1"/>
    <property type="match status" value="1"/>
</dbReference>
<keyword evidence="5 7" id="KW-1133">Transmembrane helix</keyword>
<dbReference type="CDD" id="cd06261">
    <property type="entry name" value="TM_PBP2"/>
    <property type="match status" value="1"/>
</dbReference>
<feature type="transmembrane region" description="Helical" evidence="7">
    <location>
        <begin position="172"/>
        <end position="190"/>
    </location>
</feature>
<evidence type="ECO:0000256" key="7">
    <source>
        <dbReference type="RuleBase" id="RU363032"/>
    </source>
</evidence>
<keyword evidence="2 7" id="KW-0813">Transport</keyword>
<organism evidence="9 10">
    <name type="scientific">Gemmobacter fulvus</name>
    <dbReference type="NCBI Taxonomy" id="2840474"/>
    <lineage>
        <taxon>Bacteria</taxon>
        <taxon>Pseudomonadati</taxon>
        <taxon>Pseudomonadota</taxon>
        <taxon>Alphaproteobacteria</taxon>
        <taxon>Rhodobacterales</taxon>
        <taxon>Paracoccaceae</taxon>
        <taxon>Gemmobacter</taxon>
    </lineage>
</organism>
<keyword evidence="4 7" id="KW-0812">Transmembrane</keyword>
<name>A0A975RZN5_9RHOB</name>
<comment type="similarity">
    <text evidence="7">Belongs to the binding-protein-dependent transport system permease family.</text>
</comment>